<reference evidence="1 2" key="1">
    <citation type="submission" date="2015-05" db="EMBL/GenBank/DDBJ databases">
        <title>Draft genome sequence of Lampropedia sp. CT6, isolated from the microbial mat of a hot water spring, located at Manikaran, India.</title>
        <authorList>
            <person name="Tripathi C."/>
            <person name="Rani P."/>
            <person name="Mahato N.K."/>
            <person name="Lal R."/>
        </authorList>
    </citation>
    <scope>NUCLEOTIDE SEQUENCE [LARGE SCALE GENOMIC DNA]</scope>
    <source>
        <strain evidence="1 2">CT6</strain>
    </source>
</reference>
<dbReference type="OrthoDB" id="6041058at2"/>
<sequence length="157" mass="17233">MTLSTTFRANRQRVTDTSGVLVLVEITHPQFSEPLRLANDTQNWVSRGITYVGYPFEVQLPNDAQGETPQARIVIDNLGGDMLAELESWQPGEPIMCKLIVTDRSSPDVHEITITEPLNVVSADAATVTCSIGLDYLLRRSAVLLRHDPATSPGIFA</sequence>
<evidence type="ECO:0000313" key="1">
    <source>
        <dbReference type="EMBL" id="KKW67389.1"/>
    </source>
</evidence>
<keyword evidence="2" id="KW-1185">Reference proteome</keyword>
<dbReference type="InterPro" id="IPR014974">
    <property type="entry name" value="DUF1833"/>
</dbReference>
<dbReference type="RefSeq" id="WP_046742319.1">
    <property type="nucleotide sequence ID" value="NZ_LBNQ01000033.1"/>
</dbReference>
<accession>A0A0U1PXZ1</accession>
<evidence type="ECO:0000313" key="2">
    <source>
        <dbReference type="Proteomes" id="UP000050580"/>
    </source>
</evidence>
<dbReference type="Proteomes" id="UP000050580">
    <property type="component" value="Unassembled WGS sequence"/>
</dbReference>
<dbReference type="Pfam" id="PF08875">
    <property type="entry name" value="DUF1833"/>
    <property type="match status" value="1"/>
</dbReference>
<dbReference type="STRING" id="1610491.AAV94_11150"/>
<dbReference type="EMBL" id="LBNQ01000033">
    <property type="protein sequence ID" value="KKW67389.1"/>
    <property type="molecule type" value="Genomic_DNA"/>
</dbReference>
<organism evidence="1 2">
    <name type="scientific">Lampropedia cohaerens</name>
    <dbReference type="NCBI Taxonomy" id="1610491"/>
    <lineage>
        <taxon>Bacteria</taxon>
        <taxon>Pseudomonadati</taxon>
        <taxon>Pseudomonadota</taxon>
        <taxon>Betaproteobacteria</taxon>
        <taxon>Burkholderiales</taxon>
        <taxon>Comamonadaceae</taxon>
        <taxon>Lampropedia</taxon>
    </lineage>
</organism>
<name>A0A0U1PXZ1_9BURK</name>
<protein>
    <recommendedName>
        <fullName evidence="3">DUF1833 domain-containing protein</fullName>
    </recommendedName>
</protein>
<proteinExistence type="predicted"/>
<evidence type="ECO:0008006" key="3">
    <source>
        <dbReference type="Google" id="ProtNLM"/>
    </source>
</evidence>
<comment type="caution">
    <text evidence="1">The sequence shown here is derived from an EMBL/GenBank/DDBJ whole genome shotgun (WGS) entry which is preliminary data.</text>
</comment>
<dbReference type="AlphaFoldDB" id="A0A0U1PXZ1"/>
<gene>
    <name evidence="1" type="ORF">AAV94_11150</name>
</gene>